<name>A0AC34RIS0_9BILA</name>
<evidence type="ECO:0000313" key="2">
    <source>
        <dbReference type="WBParaSite" id="JU765_v2.g7103.t1"/>
    </source>
</evidence>
<reference evidence="2" key="1">
    <citation type="submission" date="2022-11" db="UniProtKB">
        <authorList>
            <consortium name="WormBaseParasite"/>
        </authorList>
    </citation>
    <scope>IDENTIFICATION</scope>
</reference>
<dbReference type="WBParaSite" id="JU765_v2.g7103.t1">
    <property type="protein sequence ID" value="JU765_v2.g7103.t1"/>
    <property type="gene ID" value="JU765_v2.g7103"/>
</dbReference>
<evidence type="ECO:0000313" key="1">
    <source>
        <dbReference type="Proteomes" id="UP000887576"/>
    </source>
</evidence>
<protein>
    <submittedName>
        <fullName evidence="2">Uncharacterized protein</fullName>
    </submittedName>
</protein>
<organism evidence="1 2">
    <name type="scientific">Panagrolaimus sp. JU765</name>
    <dbReference type="NCBI Taxonomy" id="591449"/>
    <lineage>
        <taxon>Eukaryota</taxon>
        <taxon>Metazoa</taxon>
        <taxon>Ecdysozoa</taxon>
        <taxon>Nematoda</taxon>
        <taxon>Chromadorea</taxon>
        <taxon>Rhabditida</taxon>
        <taxon>Tylenchina</taxon>
        <taxon>Panagrolaimomorpha</taxon>
        <taxon>Panagrolaimoidea</taxon>
        <taxon>Panagrolaimidae</taxon>
        <taxon>Panagrolaimus</taxon>
    </lineage>
</organism>
<sequence length="75" mass="8861">MLKKNKLLKGFHLVKLMSIQNLIHLGKWLNNLHNIHDNIFNEFCTGYHPIILMMTEYNSQECSEDAYFRLPEVLG</sequence>
<dbReference type="Proteomes" id="UP000887576">
    <property type="component" value="Unplaced"/>
</dbReference>
<proteinExistence type="predicted"/>
<accession>A0AC34RIS0</accession>